<reference evidence="4" key="1">
    <citation type="submission" date="2016-12" db="EMBL/GenBank/DDBJ databases">
        <authorList>
            <person name="Rodrigo-Torres L."/>
            <person name="Arahal R.D."/>
            <person name="Lucena T."/>
        </authorList>
    </citation>
    <scope>NUCLEOTIDE SEQUENCE [LARGE SCALE GENOMIC DNA]</scope>
</reference>
<dbReference type="InterPro" id="IPR045886">
    <property type="entry name" value="ThiF/MoeB/HesA"/>
</dbReference>
<evidence type="ECO:0000259" key="2">
    <source>
        <dbReference type="Pfam" id="PF00899"/>
    </source>
</evidence>
<dbReference type="Pfam" id="PF00899">
    <property type="entry name" value="ThiF"/>
    <property type="match status" value="1"/>
</dbReference>
<dbReference type="SUPFAM" id="SSF69572">
    <property type="entry name" value="Activating enzymes of the ubiquitin-like proteins"/>
    <property type="match status" value="1"/>
</dbReference>
<accession>A0A1M7YUE5</accession>
<dbReference type="Proteomes" id="UP000184600">
    <property type="component" value="Unassembled WGS sequence"/>
</dbReference>
<dbReference type="GO" id="GO:0004792">
    <property type="term" value="F:thiosulfate-cyanide sulfurtransferase activity"/>
    <property type="evidence" value="ECO:0007669"/>
    <property type="project" value="TreeGrafter"/>
</dbReference>
<dbReference type="GO" id="GO:0008146">
    <property type="term" value="F:sulfotransferase activity"/>
    <property type="evidence" value="ECO:0007669"/>
    <property type="project" value="TreeGrafter"/>
</dbReference>
<dbReference type="EC" id="2.7.7.73" evidence="3"/>
<gene>
    <name evidence="3" type="primary">thiF</name>
    <name evidence="3" type="ORF">VQ7734_02059</name>
</gene>
<feature type="domain" description="THIF-type NAD/FAD binding fold" evidence="2">
    <location>
        <begin position="12"/>
        <end position="253"/>
    </location>
</feature>
<dbReference type="OrthoDB" id="9804286at2"/>
<protein>
    <submittedName>
        <fullName evidence="3">Sulfur carrier protein ThiS adenylyltransferase</fullName>
        <ecNumber evidence="3">2.7.7.73</ecNumber>
    </submittedName>
</protein>
<dbReference type="CDD" id="cd00757">
    <property type="entry name" value="ThiF_MoeB_HesA_family"/>
    <property type="match status" value="1"/>
</dbReference>
<dbReference type="PANTHER" id="PTHR10953:SF240">
    <property type="entry name" value="SULFUR CARRIER PROTEIN THIS ADENYLYLTRANSFERASE"/>
    <property type="match status" value="1"/>
</dbReference>
<evidence type="ECO:0000313" key="3">
    <source>
        <dbReference type="EMBL" id="SHO56290.1"/>
    </source>
</evidence>
<dbReference type="EMBL" id="FRFG01000023">
    <property type="protein sequence ID" value="SHO56290.1"/>
    <property type="molecule type" value="Genomic_DNA"/>
</dbReference>
<proteinExistence type="inferred from homology"/>
<keyword evidence="3" id="KW-0548">Nucleotidyltransferase</keyword>
<evidence type="ECO:0000313" key="4">
    <source>
        <dbReference type="Proteomes" id="UP000184600"/>
    </source>
</evidence>
<dbReference type="Gene3D" id="3.40.50.720">
    <property type="entry name" value="NAD(P)-binding Rossmann-like Domain"/>
    <property type="match status" value="1"/>
</dbReference>
<dbReference type="GO" id="GO:0008641">
    <property type="term" value="F:ubiquitin-like modifier activating enzyme activity"/>
    <property type="evidence" value="ECO:0007669"/>
    <property type="project" value="InterPro"/>
</dbReference>
<dbReference type="RefSeq" id="WP_073582116.1">
    <property type="nucleotide sequence ID" value="NZ_AP024897.1"/>
</dbReference>
<dbReference type="GO" id="GO:0016779">
    <property type="term" value="F:nucleotidyltransferase activity"/>
    <property type="evidence" value="ECO:0007669"/>
    <property type="project" value="UniProtKB-KW"/>
</dbReference>
<dbReference type="GO" id="GO:0005829">
    <property type="term" value="C:cytosol"/>
    <property type="evidence" value="ECO:0007669"/>
    <property type="project" value="TreeGrafter"/>
</dbReference>
<dbReference type="PANTHER" id="PTHR10953">
    <property type="entry name" value="UBIQUITIN-ACTIVATING ENZYME E1"/>
    <property type="match status" value="1"/>
</dbReference>
<dbReference type="InterPro" id="IPR035985">
    <property type="entry name" value="Ubiquitin-activating_enz"/>
</dbReference>
<keyword evidence="3" id="KW-0808">Transferase</keyword>
<evidence type="ECO:0000256" key="1">
    <source>
        <dbReference type="ARBA" id="ARBA00009919"/>
    </source>
</evidence>
<keyword evidence="4" id="KW-1185">Reference proteome</keyword>
<comment type="similarity">
    <text evidence="1">Belongs to the HesA/MoeB/ThiF family.</text>
</comment>
<dbReference type="FunFam" id="3.40.50.720:FF:000080">
    <property type="entry name" value="Thiazole biosynthesis adenylyltransferase ThiF"/>
    <property type="match status" value="1"/>
</dbReference>
<dbReference type="AlphaFoldDB" id="A0A1M7YUE5"/>
<dbReference type="STRING" id="1117707.VQ7734_02059"/>
<name>A0A1M7YUE5_9VIBR</name>
<sequence length="268" mass="29387">MSKFSDVDFIRYQRQISLPEIGESGQLKINNSNVLIIGCGGLGTSVSLLLAGAGVGNIVLVDDDKVELSNLHRQLAYTESDIGRAKCEVLKQQILIRNRQCRVRAIDKRLADEQLNLEVMLADLVIDCCDNMATRQQINRICHQQITCLISGSATQWAGQFSEYTYVENQPCFACLSPDVPSDVSEPSSCSKQGVLGPVVNMIASVQALAALKRITNTAMIHGDCDKNLLHCFDGKSMSFRAYSFVKNPDCRVCGGQPEAGDKDEHND</sequence>
<organism evidence="3 4">
    <name type="scientific">Vibrio quintilis</name>
    <dbReference type="NCBI Taxonomy" id="1117707"/>
    <lineage>
        <taxon>Bacteria</taxon>
        <taxon>Pseudomonadati</taxon>
        <taxon>Pseudomonadota</taxon>
        <taxon>Gammaproteobacteria</taxon>
        <taxon>Vibrionales</taxon>
        <taxon>Vibrionaceae</taxon>
        <taxon>Vibrio</taxon>
    </lineage>
</organism>
<dbReference type="InterPro" id="IPR000594">
    <property type="entry name" value="ThiF_NAD_FAD-bd"/>
</dbReference>